<dbReference type="PANTHER" id="PTHR43788">
    <property type="entry name" value="DNA2/NAM7 HELICASE FAMILY MEMBER"/>
    <property type="match status" value="1"/>
</dbReference>
<feature type="domain" description="DUF559" evidence="6">
    <location>
        <begin position="853"/>
        <end position="945"/>
    </location>
</feature>
<keyword evidence="10" id="KW-1185">Reference proteome</keyword>
<keyword evidence="2" id="KW-0547">Nucleotide-binding</keyword>
<proteinExistence type="inferred from homology"/>
<dbReference type="SUPFAM" id="SSF52540">
    <property type="entry name" value="P-loop containing nucleoside triphosphate hydrolases"/>
    <property type="match status" value="1"/>
</dbReference>
<evidence type="ECO:0000256" key="4">
    <source>
        <dbReference type="ARBA" id="ARBA00022806"/>
    </source>
</evidence>
<feature type="domain" description="DNA2/NAM7 helicase-like C-terminal" evidence="8">
    <location>
        <begin position="639"/>
        <end position="812"/>
    </location>
</feature>
<dbReference type="CDD" id="cd18808">
    <property type="entry name" value="SF1_C_Upf1"/>
    <property type="match status" value="1"/>
</dbReference>
<dbReference type="AlphaFoldDB" id="A0A8A4ZGF8"/>
<reference evidence="9" key="1">
    <citation type="submission" date="2021-03" db="EMBL/GenBank/DDBJ databases">
        <title>Pengzhenrongella sicca gen. nov., sp. nov., a new member of suborder Micrococcineae isolated from High-Arctic tundra soil.</title>
        <authorList>
            <person name="Peng F."/>
        </authorList>
    </citation>
    <scope>NUCLEOTIDE SEQUENCE</scope>
    <source>
        <strain evidence="9">LRZ-2</strain>
    </source>
</reference>
<organism evidence="9 10">
    <name type="scientific">Pengzhenrongella sicca</name>
    <dbReference type="NCBI Taxonomy" id="2819238"/>
    <lineage>
        <taxon>Bacteria</taxon>
        <taxon>Bacillati</taxon>
        <taxon>Actinomycetota</taxon>
        <taxon>Actinomycetes</taxon>
        <taxon>Micrococcales</taxon>
        <taxon>Pengzhenrongella</taxon>
    </lineage>
</organism>
<comment type="similarity">
    <text evidence="1">Belongs to the DNA2/NAM7 helicase family.</text>
</comment>
<dbReference type="InterPro" id="IPR050534">
    <property type="entry name" value="Coronavir_polyprotein_1ab"/>
</dbReference>
<dbReference type="InterPro" id="IPR041677">
    <property type="entry name" value="DNA2/NAM7_AAA_11"/>
</dbReference>
<evidence type="ECO:0000259" key="8">
    <source>
        <dbReference type="Pfam" id="PF13087"/>
    </source>
</evidence>
<dbReference type="KEGG" id="psic:J4E96_03140"/>
<gene>
    <name evidence="9" type="ORF">J4E96_03140</name>
</gene>
<evidence type="ECO:0000313" key="10">
    <source>
        <dbReference type="Proteomes" id="UP000663937"/>
    </source>
</evidence>
<keyword evidence="5" id="KW-0067">ATP-binding</keyword>
<evidence type="ECO:0000256" key="5">
    <source>
        <dbReference type="ARBA" id="ARBA00022840"/>
    </source>
</evidence>
<keyword evidence="3" id="KW-0378">Hydrolase</keyword>
<dbReference type="Gene3D" id="3.40.50.300">
    <property type="entry name" value="P-loop containing nucleotide triphosphate hydrolases"/>
    <property type="match status" value="2"/>
</dbReference>
<dbReference type="Proteomes" id="UP000663937">
    <property type="component" value="Chromosome"/>
</dbReference>
<dbReference type="Pfam" id="PF13087">
    <property type="entry name" value="AAA_12"/>
    <property type="match status" value="1"/>
</dbReference>
<evidence type="ECO:0000256" key="2">
    <source>
        <dbReference type="ARBA" id="ARBA00022741"/>
    </source>
</evidence>
<evidence type="ECO:0000256" key="1">
    <source>
        <dbReference type="ARBA" id="ARBA00007913"/>
    </source>
</evidence>
<name>A0A8A4ZGF8_9MICO</name>
<dbReference type="GO" id="GO:0005524">
    <property type="term" value="F:ATP binding"/>
    <property type="evidence" value="ECO:0007669"/>
    <property type="project" value="UniProtKB-KW"/>
</dbReference>
<dbReference type="Pfam" id="PF13086">
    <property type="entry name" value="AAA_11"/>
    <property type="match status" value="1"/>
</dbReference>
<protein>
    <submittedName>
        <fullName evidence="9">AAA family ATPase</fullName>
    </submittedName>
</protein>
<evidence type="ECO:0000259" key="7">
    <source>
        <dbReference type="Pfam" id="PF13086"/>
    </source>
</evidence>
<dbReference type="InterPro" id="IPR041679">
    <property type="entry name" value="DNA2/NAM7-like_C"/>
</dbReference>
<dbReference type="EMBL" id="CP071868">
    <property type="protein sequence ID" value="QTE30033.1"/>
    <property type="molecule type" value="Genomic_DNA"/>
</dbReference>
<evidence type="ECO:0000259" key="6">
    <source>
        <dbReference type="Pfam" id="PF04480"/>
    </source>
</evidence>
<keyword evidence="4" id="KW-0347">Helicase</keyword>
<dbReference type="GO" id="GO:0043139">
    <property type="term" value="F:5'-3' DNA helicase activity"/>
    <property type="evidence" value="ECO:0007669"/>
    <property type="project" value="TreeGrafter"/>
</dbReference>
<dbReference type="InterPro" id="IPR007569">
    <property type="entry name" value="DUF559"/>
</dbReference>
<accession>A0A8A4ZGF8</accession>
<dbReference type="PANTHER" id="PTHR43788:SF8">
    <property type="entry name" value="DNA-BINDING PROTEIN SMUBP-2"/>
    <property type="match status" value="1"/>
</dbReference>
<dbReference type="InterPro" id="IPR027417">
    <property type="entry name" value="P-loop_NTPase"/>
</dbReference>
<dbReference type="RefSeq" id="WP_227424349.1">
    <property type="nucleotide sequence ID" value="NZ_CP071868.1"/>
</dbReference>
<dbReference type="GO" id="GO:0016787">
    <property type="term" value="F:hydrolase activity"/>
    <property type="evidence" value="ECO:0007669"/>
    <property type="project" value="UniProtKB-KW"/>
</dbReference>
<feature type="domain" description="DNA2/NAM7 helicase helicase" evidence="7">
    <location>
        <begin position="250"/>
        <end position="595"/>
    </location>
</feature>
<sequence length="951" mass="101558">MEYHRRAVARASVSEPIAISRRSAWRILDLESEALVTGLKDHLTVTGAITDMFAELPDGESVYYGWPVIALADRTGSPHLAPVVMTELQAPGIGDEMVVARDDEPYANPGLFCELYFPADTLSAVDDALTAPLPFGDAAALTERVHAVLIAAGLDAGSVDPRMLARRGELRPGVHNLAMVFRGPSNGATRALSEELRELLNRNDWQHTAAAALVAGLGAQQIAVDGATNPAAGADLVSGLPPLSVRALRLNDSQEQALAAASIAAVTVVTGPPGTGKSQLVAGIVANQWLAGRTVLVASTNNNAVQVAVERCRSIDPALLIRTGNAEHRELLPAIITTLMDRGRAPGMSRQIIRRQLDAAANDRSQIFASFTARAAAEQELAQTLRDLEGLRAVVWGSPTAEPTRSERRQLHALIRKHAASRWLAERRGRKIVELAHPSSDAVTLQDVLAWAALDARGAELTTYLTALGAADPDVDRAALAGAEHRWSEAGHQALTDTIQGSLTAGRPVLHQLSTTRRQYRAARTAAIRASLQYLPAWACTTLPVRESFPLTAGLFDLLVIDEASQCAIAHILPLAYRARRIVVVGDPNQLNPIVNLKRAHLETIAAACGTTETAMHLAGLSAGTDSAYTAFAARVGGSPHLLDEHYRCHPQIAQFINNQFYGGALRVLTDVSTFNQSPRGLAFVNVPGRCEQAKPSGAYNQAEVDAITDWVLEYHTAASGTLGIVTPFSAQVDLLGRQLRSALGPEKLAAARITIGTAHAFQGGECDVVLFSLVLADGVNAGTAKWVENQRNLINVAVSRAKRALIAFGNQDALALLPVPTLHALVAAAAKPGPSETVGRGADIAEVGDLHSEAERRLYSAMVRRNLPVQLKPIIEGYELDFAIQTPTGLVDIEVDGDHHSDERGRQRRQDLARDAVLNAINIRVIRVPAWSALSEPDSAARKIAGLLTP</sequence>
<evidence type="ECO:0000256" key="3">
    <source>
        <dbReference type="ARBA" id="ARBA00022801"/>
    </source>
</evidence>
<dbReference type="InterPro" id="IPR047187">
    <property type="entry name" value="SF1_C_Upf1"/>
</dbReference>
<evidence type="ECO:0000313" key="9">
    <source>
        <dbReference type="EMBL" id="QTE30033.1"/>
    </source>
</evidence>
<dbReference type="Gene3D" id="3.40.960.10">
    <property type="entry name" value="VSR Endonuclease"/>
    <property type="match status" value="1"/>
</dbReference>
<dbReference type="Pfam" id="PF04480">
    <property type="entry name" value="DUF559"/>
    <property type="match status" value="1"/>
</dbReference>